<dbReference type="InterPro" id="IPR044068">
    <property type="entry name" value="CB"/>
</dbReference>
<dbReference type="GO" id="GO:0015074">
    <property type="term" value="P:DNA integration"/>
    <property type="evidence" value="ECO:0007669"/>
    <property type="project" value="UniProtKB-KW"/>
</dbReference>
<organism evidence="9 11">
    <name type="scientific">Chryseobacterium indoltheticum</name>
    <dbReference type="NCBI Taxonomy" id="254"/>
    <lineage>
        <taxon>Bacteria</taxon>
        <taxon>Pseudomonadati</taxon>
        <taxon>Bacteroidota</taxon>
        <taxon>Flavobacteriia</taxon>
        <taxon>Flavobacteriales</taxon>
        <taxon>Weeksellaceae</taxon>
        <taxon>Chryseobacterium group</taxon>
        <taxon>Chryseobacterium</taxon>
    </lineage>
</organism>
<dbReference type="Gene3D" id="1.10.443.10">
    <property type="entry name" value="Intergrase catalytic core"/>
    <property type="match status" value="1"/>
</dbReference>
<dbReference type="InterPro" id="IPR011010">
    <property type="entry name" value="DNA_brk_join_enz"/>
</dbReference>
<dbReference type="PANTHER" id="PTHR30349:SF64">
    <property type="entry name" value="PROPHAGE INTEGRASE INTD-RELATED"/>
    <property type="match status" value="1"/>
</dbReference>
<evidence type="ECO:0000259" key="7">
    <source>
        <dbReference type="PROSITE" id="PS51900"/>
    </source>
</evidence>
<evidence type="ECO:0000256" key="4">
    <source>
        <dbReference type="ARBA" id="ARBA00023172"/>
    </source>
</evidence>
<evidence type="ECO:0000259" key="6">
    <source>
        <dbReference type="PROSITE" id="PS51898"/>
    </source>
</evidence>
<dbReference type="InterPro" id="IPR013762">
    <property type="entry name" value="Integrase-like_cat_sf"/>
</dbReference>
<evidence type="ECO:0000313" key="11">
    <source>
        <dbReference type="Proteomes" id="UP000255231"/>
    </source>
</evidence>
<keyword evidence="2" id="KW-0229">DNA integration</keyword>
<feature type="domain" description="Core-binding (CB)" evidence="7">
    <location>
        <begin position="8"/>
        <end position="91"/>
    </location>
</feature>
<evidence type="ECO:0000313" key="8">
    <source>
        <dbReference type="EMBL" id="SIP95382.1"/>
    </source>
</evidence>
<dbReference type="Proteomes" id="UP000185725">
    <property type="component" value="Unassembled WGS sequence"/>
</dbReference>
<dbReference type="PROSITE" id="PS51898">
    <property type="entry name" value="TYR_RECOMBINASE"/>
    <property type="match status" value="1"/>
</dbReference>
<comment type="similarity">
    <text evidence="1">Belongs to the 'phage' integrase family.</text>
</comment>
<dbReference type="InterPro" id="IPR010998">
    <property type="entry name" value="Integrase_recombinase_N"/>
</dbReference>
<evidence type="ECO:0000256" key="3">
    <source>
        <dbReference type="ARBA" id="ARBA00023125"/>
    </source>
</evidence>
<proteinExistence type="inferred from homology"/>
<evidence type="ECO:0000256" key="1">
    <source>
        <dbReference type="ARBA" id="ARBA00008857"/>
    </source>
</evidence>
<dbReference type="Gene3D" id="1.10.150.130">
    <property type="match status" value="1"/>
</dbReference>
<gene>
    <name evidence="9" type="primary">xerD_2</name>
    <name evidence="9" type="ORF">NCTC13560_01592</name>
    <name evidence="8" type="ORF">SAMN05421682_101462</name>
</gene>
<keyword evidence="3 5" id="KW-0238">DNA-binding</keyword>
<name>A0A381F8B7_9FLAO</name>
<dbReference type="InterPro" id="IPR050090">
    <property type="entry name" value="Tyrosine_recombinase_XerCD"/>
</dbReference>
<keyword evidence="10" id="KW-1185">Reference proteome</keyword>
<evidence type="ECO:0000256" key="5">
    <source>
        <dbReference type="PROSITE-ProRule" id="PRU01248"/>
    </source>
</evidence>
<dbReference type="Pfam" id="PF00589">
    <property type="entry name" value="Phage_integrase"/>
    <property type="match status" value="1"/>
</dbReference>
<reference evidence="8 10" key="1">
    <citation type="submission" date="2017-01" db="EMBL/GenBank/DDBJ databases">
        <authorList>
            <person name="Varghese N."/>
            <person name="Submissions S."/>
        </authorList>
    </citation>
    <scope>NUCLEOTIDE SEQUENCE [LARGE SCALE GENOMIC DNA]</scope>
    <source>
        <strain evidence="8 10">ATCC 27950</strain>
    </source>
</reference>
<dbReference type="InterPro" id="IPR002104">
    <property type="entry name" value="Integrase_catalytic"/>
</dbReference>
<dbReference type="GO" id="GO:0006310">
    <property type="term" value="P:DNA recombination"/>
    <property type="evidence" value="ECO:0007669"/>
    <property type="project" value="UniProtKB-KW"/>
</dbReference>
<evidence type="ECO:0000256" key="2">
    <source>
        <dbReference type="ARBA" id="ARBA00022908"/>
    </source>
</evidence>
<dbReference type="EMBL" id="FTMF01000001">
    <property type="protein sequence ID" value="SIP95382.1"/>
    <property type="molecule type" value="Genomic_DNA"/>
</dbReference>
<dbReference type="SUPFAM" id="SSF56349">
    <property type="entry name" value="DNA breaking-rejoining enzymes"/>
    <property type="match status" value="1"/>
</dbReference>
<dbReference type="InterPro" id="IPR004107">
    <property type="entry name" value="Integrase_SAM-like_N"/>
</dbReference>
<dbReference type="PANTHER" id="PTHR30349">
    <property type="entry name" value="PHAGE INTEGRASE-RELATED"/>
    <property type="match status" value="1"/>
</dbReference>
<sequence>MDKRTNLTMNKNYVEDFATMLRLQRYAESSIKTYTSHLSYFLKLSAKYDPEDITQKQLEDFVIWLVEKKKVGMSYQKAMIATIGKFYKETFQRPVNLKHLYPQRNVVNKLPKFLTKMEVKKILNSISNIKHKAILTTIYSCGLRLGELLELKKSDIKTEQNIVLIRQVKGKKDRVVTLSPKLIELLREYYKIYNPKKYLFEGSENEKYSQRSVQQIMKSSLKKSGVASPASVHTLRHSYATHLLENGVDIKIIKELLGHNSIKTTEIYIHIMDVIKSRVRSPLDIL</sequence>
<dbReference type="GO" id="GO:0003677">
    <property type="term" value="F:DNA binding"/>
    <property type="evidence" value="ECO:0007669"/>
    <property type="project" value="UniProtKB-UniRule"/>
</dbReference>
<feature type="domain" description="Tyr recombinase" evidence="6">
    <location>
        <begin position="109"/>
        <end position="284"/>
    </location>
</feature>
<dbReference type="AlphaFoldDB" id="A0A381F8B7"/>
<reference evidence="9 11" key="2">
    <citation type="submission" date="2018-06" db="EMBL/GenBank/DDBJ databases">
        <authorList>
            <consortium name="Pathogen Informatics"/>
            <person name="Doyle S."/>
        </authorList>
    </citation>
    <scope>NUCLEOTIDE SEQUENCE [LARGE SCALE GENOMIC DNA]</scope>
    <source>
        <strain evidence="9 11">NCTC13560</strain>
    </source>
</reference>
<protein>
    <submittedName>
        <fullName evidence="8">Site-specific recombinase XerD</fullName>
    </submittedName>
    <submittedName>
        <fullName evidence="9">Tyrosine recombinase XerD</fullName>
    </submittedName>
</protein>
<dbReference type="Pfam" id="PF13495">
    <property type="entry name" value="Phage_int_SAM_4"/>
    <property type="match status" value="1"/>
</dbReference>
<accession>A0A381F8B7</accession>
<dbReference type="EMBL" id="UFVS01000001">
    <property type="protein sequence ID" value="SUX42819.1"/>
    <property type="molecule type" value="Genomic_DNA"/>
</dbReference>
<keyword evidence="4" id="KW-0233">DNA recombination</keyword>
<dbReference type="PROSITE" id="PS51900">
    <property type="entry name" value="CB"/>
    <property type="match status" value="1"/>
</dbReference>
<evidence type="ECO:0000313" key="10">
    <source>
        <dbReference type="Proteomes" id="UP000185725"/>
    </source>
</evidence>
<evidence type="ECO:0000313" key="9">
    <source>
        <dbReference type="EMBL" id="SUX42819.1"/>
    </source>
</evidence>
<dbReference type="Proteomes" id="UP000255231">
    <property type="component" value="Unassembled WGS sequence"/>
</dbReference>